<protein>
    <recommendedName>
        <fullName evidence="4">PKD domain-containing protein</fullName>
    </recommendedName>
</protein>
<proteinExistence type="predicted"/>
<dbReference type="AlphaFoldDB" id="A0A848IYL5"/>
<evidence type="ECO:0008006" key="4">
    <source>
        <dbReference type="Google" id="ProtNLM"/>
    </source>
</evidence>
<organism evidence="2 3">
    <name type="scientific">Marinigracilibium pacificum</name>
    <dbReference type="NCBI Taxonomy" id="2729599"/>
    <lineage>
        <taxon>Bacteria</taxon>
        <taxon>Pseudomonadati</taxon>
        <taxon>Bacteroidota</taxon>
        <taxon>Cytophagia</taxon>
        <taxon>Cytophagales</taxon>
        <taxon>Flammeovirgaceae</taxon>
        <taxon>Marinigracilibium</taxon>
    </lineage>
</organism>
<keyword evidence="1" id="KW-0732">Signal</keyword>
<evidence type="ECO:0000313" key="3">
    <source>
        <dbReference type="Proteomes" id="UP000559010"/>
    </source>
</evidence>
<keyword evidence="3" id="KW-1185">Reference proteome</keyword>
<accession>A0A848IYL5</accession>
<dbReference type="Proteomes" id="UP000559010">
    <property type="component" value="Unassembled WGS sequence"/>
</dbReference>
<gene>
    <name evidence="2" type="ORF">HH304_14435</name>
</gene>
<reference evidence="2 3" key="1">
    <citation type="submission" date="2020-04" db="EMBL/GenBank/DDBJ databases">
        <title>Flammeovirgaceae bacterium KN852 isolated from deep sea.</title>
        <authorList>
            <person name="Zhang D.-C."/>
        </authorList>
    </citation>
    <scope>NUCLEOTIDE SEQUENCE [LARGE SCALE GENOMIC DNA]</scope>
    <source>
        <strain evidence="2 3">KN852</strain>
    </source>
</reference>
<feature type="signal peptide" evidence="1">
    <location>
        <begin position="1"/>
        <end position="20"/>
    </location>
</feature>
<name>A0A848IYL5_9BACT</name>
<comment type="caution">
    <text evidence="2">The sequence shown here is derived from an EMBL/GenBank/DDBJ whole genome shotgun (WGS) entry which is preliminary data.</text>
</comment>
<evidence type="ECO:0000313" key="2">
    <source>
        <dbReference type="EMBL" id="NMM49603.1"/>
    </source>
</evidence>
<dbReference type="EMBL" id="JABBNU010000009">
    <property type="protein sequence ID" value="NMM49603.1"/>
    <property type="molecule type" value="Genomic_DNA"/>
</dbReference>
<dbReference type="RefSeq" id="WP_169682876.1">
    <property type="nucleotide sequence ID" value="NZ_JABBNU010000009.1"/>
</dbReference>
<evidence type="ECO:0000256" key="1">
    <source>
        <dbReference type="SAM" id="SignalP"/>
    </source>
</evidence>
<sequence length="387" mass="43702">MYKSVLNIILLIASSTLIWSCVDNDLDIPDTNDIQTSESSALISFLNSYDDPSGSIATNSVSFIFPIYIAYTNGLIVEVTNEEGLNSIIQSQSSSFYINEIKFPVEVSISGNIEIINNESDFNLLLDELSINSFEDDFIAGFLRCYDFDYPSKVNNNTFSNSDDFLIYISSKPDSSGFKLTYPLQLIVYNADSIIIYNNEYEVLELATSCEECPQLGYTIRSDSTSNYTFIADTSLSNFATAYQWFINGEFIENDGPDYQGDGQLSWVFQPGQHEICMIGVSEASECNGIDFCQTIFVEDLCPQLHFTRDSTENSFTFRADFFEMDSISYNWELYQNGDLIASELEDENGDNQFFYQFSRGNYSICLTAETPECPQGSSYCEEVIIQ</sequence>
<feature type="chain" id="PRO_5032760985" description="PKD domain-containing protein" evidence="1">
    <location>
        <begin position="21"/>
        <end position="387"/>
    </location>
</feature>